<dbReference type="InterPro" id="IPR000485">
    <property type="entry name" value="AsnC-type_HTH_dom"/>
</dbReference>
<dbReference type="Pfam" id="PF13412">
    <property type="entry name" value="HTH_24"/>
    <property type="match status" value="1"/>
</dbReference>
<dbReference type="KEGG" id="asc:ASAC_0518"/>
<accession>D9Q0T7</accession>
<dbReference type="HOGENOM" id="CLU_878795_0_0_2"/>
<evidence type="ECO:0000313" key="2">
    <source>
        <dbReference type="Proteomes" id="UP000000346"/>
    </source>
</evidence>
<dbReference type="CDD" id="cd00090">
    <property type="entry name" value="HTH_ARSR"/>
    <property type="match status" value="1"/>
</dbReference>
<dbReference type="SUPFAM" id="SSF53850">
    <property type="entry name" value="Periplasmic binding protein-like II"/>
    <property type="match status" value="1"/>
</dbReference>
<dbReference type="Proteomes" id="UP000000346">
    <property type="component" value="Chromosome"/>
</dbReference>
<dbReference type="InterPro" id="IPR036390">
    <property type="entry name" value="WH_DNA-bd_sf"/>
</dbReference>
<dbReference type="InterPro" id="IPR036388">
    <property type="entry name" value="WH-like_DNA-bd_sf"/>
</dbReference>
<dbReference type="eggNOG" id="arCOG01804">
    <property type="taxonomic scope" value="Archaea"/>
</dbReference>
<dbReference type="Gene3D" id="1.10.10.10">
    <property type="entry name" value="Winged helix-like DNA-binding domain superfamily/Winged helix DNA-binding domain"/>
    <property type="match status" value="1"/>
</dbReference>
<organism evidence="1 2">
    <name type="scientific">Acidilobus saccharovorans (strain DSM 16705 / JCM 18335 / VKM B-2471 / 345-15)</name>
    <dbReference type="NCBI Taxonomy" id="666510"/>
    <lineage>
        <taxon>Archaea</taxon>
        <taxon>Thermoproteota</taxon>
        <taxon>Thermoprotei</taxon>
        <taxon>Acidilobales</taxon>
        <taxon>Acidilobaceae</taxon>
        <taxon>Acidilobus</taxon>
    </lineage>
</organism>
<evidence type="ECO:0000313" key="1">
    <source>
        <dbReference type="EMBL" id="ADL18925.1"/>
    </source>
</evidence>
<dbReference type="InParanoid" id="D9Q0T7"/>
<sequence>MLDQVDTDVMRAIADYGPLTLSELSRTLGWSKSMVLKRVRKLESLGLIRVRDEGGVIIISPGGSRAKAPAVIGIVRASEYPYIMRLVKKLSERYGSVTVKVYDDALQEAMDLAAGRIQLAMAPAITLVTLNRLTAGSVHIVGGGSQGGAGIVTGRGELGHATSRMSSMELCAEVSRLEPPRVYANSGDSILDMALRGQVREAVIWEPYLSIAERRGLKVEQCDLETCCLLGANSSLEGEYDRIAKAMEEAVSEVREADLQAYANLVRMPYELVSESVRSYSFLERPDREVLRRLLPYMRSVALPSSAVSEAVRA</sequence>
<dbReference type="InterPro" id="IPR011991">
    <property type="entry name" value="ArsR-like_HTH"/>
</dbReference>
<proteinExistence type="predicted"/>
<dbReference type="EMBL" id="CP001742">
    <property type="protein sequence ID" value="ADL18925.1"/>
    <property type="molecule type" value="Genomic_DNA"/>
</dbReference>
<dbReference type="GeneID" id="9498749"/>
<gene>
    <name evidence="1" type="ordered locus">ASAC_0518</name>
</gene>
<name>D9Q0T7_ACIS3</name>
<dbReference type="PRINTS" id="PR00033">
    <property type="entry name" value="HTHASNC"/>
</dbReference>
<dbReference type="SUPFAM" id="SSF46785">
    <property type="entry name" value="Winged helix' DNA-binding domain"/>
    <property type="match status" value="1"/>
</dbReference>
<keyword evidence="2" id="KW-1185">Reference proteome</keyword>
<dbReference type="GO" id="GO:0043565">
    <property type="term" value="F:sequence-specific DNA binding"/>
    <property type="evidence" value="ECO:0007669"/>
    <property type="project" value="InterPro"/>
</dbReference>
<reference evidence="1 2" key="1">
    <citation type="journal article" date="2010" name="Appl. Environ. Microbiol.">
        <title>The genome sequence of the crenarchaeon Acidilobus saccharovorans supports a new order, Acidilobales, and suggests an important ecological role in terrestrial acidic hot springs.</title>
        <authorList>
            <person name="Mardanov A.V."/>
            <person name="Svetlitchnyi V.A."/>
            <person name="Beletsky A.V."/>
            <person name="Prokofeva M.I."/>
            <person name="Bonch-Osmolovskaya E.A."/>
            <person name="Ravin N.V."/>
            <person name="Skryabin K.G."/>
        </authorList>
    </citation>
    <scope>NUCLEOTIDE SEQUENCE [LARGE SCALE GENOMIC DNA]</scope>
    <source>
        <strain evidence="2">DSM 16705 / JCM 18335 / VKM B-2471 / 345-15</strain>
    </source>
</reference>
<dbReference type="RefSeq" id="WP_013266437.1">
    <property type="nucleotide sequence ID" value="NC_014374.1"/>
</dbReference>
<protein>
    <submittedName>
        <fullName evidence="1">Transcriptional regulator MarR family</fullName>
    </submittedName>
</protein>
<dbReference type="AlphaFoldDB" id="D9Q0T7"/>